<comment type="caution">
    <text evidence="2">The sequence shown here is derived from an EMBL/GenBank/DDBJ whole genome shotgun (WGS) entry which is preliminary data.</text>
</comment>
<keyword evidence="1" id="KW-1133">Transmembrane helix</keyword>
<accession>A0A4Q7YGI6</accession>
<gene>
    <name evidence="2" type="ORF">BDD14_5538</name>
</gene>
<dbReference type="AlphaFoldDB" id="A0A4Q7YGI6"/>
<sequence>MQQKRHEYGWARVVLGAILMLCVLCATTSAASHTHLAGQQSDNGHCSLCMLGATLVAVVVALAIYLSCCRAMYTTGCDSDLPGFVQVRVYSIRPPPAASFPH</sequence>
<organism evidence="2 3">
    <name type="scientific">Edaphobacter modestus</name>
    <dbReference type="NCBI Taxonomy" id="388466"/>
    <lineage>
        <taxon>Bacteria</taxon>
        <taxon>Pseudomonadati</taxon>
        <taxon>Acidobacteriota</taxon>
        <taxon>Terriglobia</taxon>
        <taxon>Terriglobales</taxon>
        <taxon>Acidobacteriaceae</taxon>
        <taxon>Edaphobacter</taxon>
    </lineage>
</organism>
<keyword evidence="3" id="KW-1185">Reference proteome</keyword>
<keyword evidence="1" id="KW-0812">Transmembrane</keyword>
<keyword evidence="1" id="KW-0472">Membrane</keyword>
<protein>
    <recommendedName>
        <fullName evidence="4">DUF2946 family protein</fullName>
    </recommendedName>
</protein>
<evidence type="ECO:0000313" key="2">
    <source>
        <dbReference type="EMBL" id="RZU35485.1"/>
    </source>
</evidence>
<reference evidence="2 3" key="1">
    <citation type="submission" date="2019-02" db="EMBL/GenBank/DDBJ databases">
        <title>Genomic Encyclopedia of Archaeal and Bacterial Type Strains, Phase II (KMG-II): from individual species to whole genera.</title>
        <authorList>
            <person name="Goeker M."/>
        </authorList>
    </citation>
    <scope>NUCLEOTIDE SEQUENCE [LARGE SCALE GENOMIC DNA]</scope>
    <source>
        <strain evidence="2 3">DSM 18101</strain>
    </source>
</reference>
<dbReference type="EMBL" id="SHKW01000002">
    <property type="protein sequence ID" value="RZU35485.1"/>
    <property type="molecule type" value="Genomic_DNA"/>
</dbReference>
<proteinExistence type="predicted"/>
<name>A0A4Q7YGI6_9BACT</name>
<evidence type="ECO:0008006" key="4">
    <source>
        <dbReference type="Google" id="ProtNLM"/>
    </source>
</evidence>
<evidence type="ECO:0000313" key="3">
    <source>
        <dbReference type="Proteomes" id="UP000292958"/>
    </source>
</evidence>
<feature type="transmembrane region" description="Helical" evidence="1">
    <location>
        <begin position="47"/>
        <end position="66"/>
    </location>
</feature>
<evidence type="ECO:0000256" key="1">
    <source>
        <dbReference type="SAM" id="Phobius"/>
    </source>
</evidence>
<dbReference type="Proteomes" id="UP000292958">
    <property type="component" value="Unassembled WGS sequence"/>
</dbReference>